<keyword evidence="6" id="KW-0406">Ion transport</keyword>
<keyword evidence="6" id="KW-0407">Ion channel</keyword>
<dbReference type="EMBL" id="CATQJL010000305">
    <property type="protein sequence ID" value="CAJ0602501.1"/>
    <property type="molecule type" value="Genomic_DNA"/>
</dbReference>
<dbReference type="Proteomes" id="UP001176961">
    <property type="component" value="Unassembled WGS sequence"/>
</dbReference>
<evidence type="ECO:0000313" key="9">
    <source>
        <dbReference type="Proteomes" id="UP001176961"/>
    </source>
</evidence>
<keyword evidence="6" id="KW-0869">Chloride channel</keyword>
<keyword evidence="4 6" id="KW-0472">Membrane</keyword>
<dbReference type="GO" id="GO:0005254">
    <property type="term" value="F:chloride channel activity"/>
    <property type="evidence" value="ECO:0007669"/>
    <property type="project" value="UniProtKB-KW"/>
</dbReference>
<feature type="region of interest" description="Disordered" evidence="7">
    <location>
        <begin position="467"/>
        <end position="595"/>
    </location>
</feature>
<feature type="compositionally biased region" description="Basic and acidic residues" evidence="7">
    <location>
        <begin position="501"/>
        <end position="511"/>
    </location>
</feature>
<evidence type="ECO:0000256" key="3">
    <source>
        <dbReference type="ARBA" id="ARBA00022989"/>
    </source>
</evidence>
<name>A0AA36H2B5_CYLNA</name>
<evidence type="ECO:0000256" key="6">
    <source>
        <dbReference type="RuleBase" id="RU363126"/>
    </source>
</evidence>
<comment type="caution">
    <text evidence="8">The sequence shown here is derived from an EMBL/GenBank/DDBJ whole genome shotgun (WGS) entry which is preliminary data.</text>
</comment>
<dbReference type="PANTHER" id="PTHR10736:SF61">
    <property type="entry name" value="BESTROPHIN HOMOLOG 24"/>
    <property type="match status" value="1"/>
</dbReference>
<feature type="compositionally biased region" description="Basic and acidic residues" evidence="7">
    <location>
        <begin position="580"/>
        <end position="595"/>
    </location>
</feature>
<protein>
    <recommendedName>
        <fullName evidence="6">Bestrophin homolog</fullName>
    </recommendedName>
</protein>
<feature type="transmembrane region" description="Helical" evidence="6">
    <location>
        <begin position="28"/>
        <end position="50"/>
    </location>
</feature>
<evidence type="ECO:0000256" key="5">
    <source>
        <dbReference type="ARBA" id="ARBA00034769"/>
    </source>
</evidence>
<feature type="compositionally biased region" description="Basic and acidic residues" evidence="7">
    <location>
        <begin position="479"/>
        <end position="492"/>
    </location>
</feature>
<dbReference type="InterPro" id="IPR000615">
    <property type="entry name" value="Bestrophin"/>
</dbReference>
<dbReference type="GO" id="GO:0005886">
    <property type="term" value="C:plasma membrane"/>
    <property type="evidence" value="ECO:0007669"/>
    <property type="project" value="UniProtKB-SubCell"/>
</dbReference>
<dbReference type="GO" id="GO:0034707">
    <property type="term" value="C:chloride channel complex"/>
    <property type="evidence" value="ECO:0007669"/>
    <property type="project" value="UniProtKB-KW"/>
</dbReference>
<comment type="function">
    <text evidence="6">Forms chloride channels.</text>
</comment>
<reference evidence="8" key="1">
    <citation type="submission" date="2023-07" db="EMBL/GenBank/DDBJ databases">
        <authorList>
            <consortium name="CYATHOMIX"/>
        </authorList>
    </citation>
    <scope>NUCLEOTIDE SEQUENCE</scope>
    <source>
        <strain evidence="8">N/A</strain>
    </source>
</reference>
<comment type="similarity">
    <text evidence="5 6">Belongs to the anion channel-forming bestrophin (TC 1.A.46) family. Calcium-sensitive chloride channel subfamily.</text>
</comment>
<dbReference type="PANTHER" id="PTHR10736">
    <property type="entry name" value="BESTROPHIN"/>
    <property type="match status" value="1"/>
</dbReference>
<organism evidence="8 9">
    <name type="scientific">Cylicocyclus nassatus</name>
    <name type="common">Nematode worm</name>
    <dbReference type="NCBI Taxonomy" id="53992"/>
    <lineage>
        <taxon>Eukaryota</taxon>
        <taxon>Metazoa</taxon>
        <taxon>Ecdysozoa</taxon>
        <taxon>Nematoda</taxon>
        <taxon>Chromadorea</taxon>
        <taxon>Rhabditida</taxon>
        <taxon>Rhabditina</taxon>
        <taxon>Rhabditomorpha</taxon>
        <taxon>Strongyloidea</taxon>
        <taxon>Strongylidae</taxon>
        <taxon>Cylicocyclus</taxon>
    </lineage>
</organism>
<keyword evidence="3 6" id="KW-1133">Transmembrane helix</keyword>
<dbReference type="InterPro" id="IPR021134">
    <property type="entry name" value="Bestrophin-like"/>
</dbReference>
<evidence type="ECO:0000256" key="7">
    <source>
        <dbReference type="SAM" id="MobiDB-lite"/>
    </source>
</evidence>
<gene>
    <name evidence="8" type="ORF">CYNAS_LOCUS14484</name>
</gene>
<evidence type="ECO:0000256" key="4">
    <source>
        <dbReference type="ARBA" id="ARBA00023136"/>
    </source>
</evidence>
<evidence type="ECO:0000313" key="8">
    <source>
        <dbReference type="EMBL" id="CAJ0602501.1"/>
    </source>
</evidence>
<feature type="transmembrane region" description="Helical" evidence="6">
    <location>
        <begin position="71"/>
        <end position="89"/>
    </location>
</feature>
<keyword evidence="9" id="KW-1185">Reference proteome</keyword>
<proteinExistence type="inferred from homology"/>
<sequence>MTINYNLAVSTSKPWTLFKLLLKWRGSIWKAVMLELVVWLMFYGILSIIYRTALSYDQQKTFERVVLYCEARLTYIPLNFMLGFFVTAVVNRWTYLYQIIGFIDNIGLMTAEYVRGRTEQARMYRRNIVRYCELAQVLVFRDVSMRTRRRFPTLDTVVAAGFMMPHEKERFDEIQYRYSKYWLPFQWAFALTYDARKLGLIESDYYQVVIQEEIKKFRTGLAWICNYDWVPIPIMYPQLVCLAVHTYFIVCLLARQYIVSEDSNRKSEIDLYFPVMSTLQFIFYMGWMKVAEAMLNPFGEDDDDFECNALIDRNITMVLMMVDQGYDRPPALKRDPFWDEEVEPLYSEESAKIPTHPLKGSVSEIRLPDHVQEIRMVPHCDDRHPLIDSPNLRRRVSVVPVTQQEQRQPRPSLGSLEMLRSFKNKVERSLSRGQIFDEEQPRKTVSHGHLPVLDVTKVEDEAQNGQKSFVNSAFETNDETDKKDNDGKEVKKSASTANLKSPHDFPHHVLDDVLEENEEEVKTLRKKSVIEPGGFVSSTGTASNTEEDNSSTPLSPPTDAKAEESKSDTPISPQTDEAETTSKRKTSEFTIGHDS</sequence>
<keyword evidence="6" id="KW-0813">Transport</keyword>
<comment type="subcellular location">
    <subcellularLocation>
        <location evidence="6">Cell membrane</location>
        <topology evidence="6">Multi-pass membrane protein</topology>
    </subcellularLocation>
    <subcellularLocation>
        <location evidence="1">Membrane</location>
    </subcellularLocation>
</comment>
<keyword evidence="6" id="KW-0868">Chloride</keyword>
<evidence type="ECO:0000256" key="1">
    <source>
        <dbReference type="ARBA" id="ARBA00004370"/>
    </source>
</evidence>
<dbReference type="AlphaFoldDB" id="A0AA36H2B5"/>
<dbReference type="Pfam" id="PF01062">
    <property type="entry name" value="Bestrophin"/>
    <property type="match status" value="1"/>
</dbReference>
<accession>A0AA36H2B5</accession>
<keyword evidence="6" id="KW-1003">Cell membrane</keyword>
<evidence type="ECO:0000256" key="2">
    <source>
        <dbReference type="ARBA" id="ARBA00022692"/>
    </source>
</evidence>
<keyword evidence="2 6" id="KW-0812">Transmembrane</keyword>